<proteinExistence type="predicted"/>
<accession>A0A8K1GXR3</accession>
<protein>
    <submittedName>
        <fullName evidence="1">Uncharacterized protein</fullName>
    </submittedName>
</protein>
<dbReference type="EMBL" id="SWJQ01000015">
    <property type="protein sequence ID" value="TRZ26323.1"/>
    <property type="molecule type" value="Genomic_DNA"/>
</dbReference>
<keyword evidence="2" id="KW-1185">Reference proteome</keyword>
<organism evidence="1 2">
    <name type="scientific">Zosterops borbonicus</name>
    <dbReference type="NCBI Taxonomy" id="364589"/>
    <lineage>
        <taxon>Eukaryota</taxon>
        <taxon>Metazoa</taxon>
        <taxon>Chordata</taxon>
        <taxon>Craniata</taxon>
        <taxon>Vertebrata</taxon>
        <taxon>Euteleostomi</taxon>
        <taxon>Archelosauria</taxon>
        <taxon>Archosauria</taxon>
        <taxon>Dinosauria</taxon>
        <taxon>Saurischia</taxon>
        <taxon>Theropoda</taxon>
        <taxon>Coelurosauria</taxon>
        <taxon>Aves</taxon>
        <taxon>Neognathae</taxon>
        <taxon>Neoaves</taxon>
        <taxon>Telluraves</taxon>
        <taxon>Australaves</taxon>
        <taxon>Passeriformes</taxon>
        <taxon>Sylvioidea</taxon>
        <taxon>Zosteropidae</taxon>
        <taxon>Zosterops</taxon>
    </lineage>
</organism>
<dbReference type="Proteomes" id="UP000796761">
    <property type="component" value="Unassembled WGS sequence"/>
</dbReference>
<sequence>MRSGGRLYYINKNIALSLLAAVNHWQYFTVATKLDTEHPSGRVAHLWDKLVYGALDEKLAEGQSSKGSSEWSYIHLAGNWHQLRDTIGIPCGSIPEPVLFSIFINNMDEGVECTIRKLADGTELGRYC</sequence>
<dbReference type="AlphaFoldDB" id="A0A8K1GXR3"/>
<dbReference type="OrthoDB" id="411173at2759"/>
<gene>
    <name evidence="1" type="ORF">HGM15179_000935</name>
</gene>
<comment type="caution">
    <text evidence="1">The sequence shown here is derived from an EMBL/GenBank/DDBJ whole genome shotgun (WGS) entry which is preliminary data.</text>
</comment>
<name>A0A8K1GXR3_9PASS</name>
<reference evidence="1" key="1">
    <citation type="submission" date="2019-04" db="EMBL/GenBank/DDBJ databases">
        <title>Genome assembly of Zosterops borbonicus 15179.</title>
        <authorList>
            <person name="Leroy T."/>
            <person name="Anselmetti Y."/>
            <person name="Tilak M.-K."/>
            <person name="Nabholz B."/>
        </authorList>
    </citation>
    <scope>NUCLEOTIDE SEQUENCE</scope>
    <source>
        <strain evidence="1">HGM_15179</strain>
        <tissue evidence="1">Muscle</tissue>
    </source>
</reference>
<evidence type="ECO:0000313" key="1">
    <source>
        <dbReference type="EMBL" id="TRZ26323.1"/>
    </source>
</evidence>
<evidence type="ECO:0000313" key="2">
    <source>
        <dbReference type="Proteomes" id="UP000796761"/>
    </source>
</evidence>